<feature type="domain" description="Integrase catalytic" evidence="3">
    <location>
        <begin position="564"/>
        <end position="735"/>
    </location>
</feature>
<organism evidence="4 5">
    <name type="scientific">Tagetes erecta</name>
    <name type="common">African marigold</name>
    <dbReference type="NCBI Taxonomy" id="13708"/>
    <lineage>
        <taxon>Eukaryota</taxon>
        <taxon>Viridiplantae</taxon>
        <taxon>Streptophyta</taxon>
        <taxon>Embryophyta</taxon>
        <taxon>Tracheophyta</taxon>
        <taxon>Spermatophyta</taxon>
        <taxon>Magnoliopsida</taxon>
        <taxon>eudicotyledons</taxon>
        <taxon>Gunneridae</taxon>
        <taxon>Pentapetalae</taxon>
        <taxon>asterids</taxon>
        <taxon>campanulids</taxon>
        <taxon>Asterales</taxon>
        <taxon>Asteraceae</taxon>
        <taxon>Asteroideae</taxon>
        <taxon>Heliantheae alliance</taxon>
        <taxon>Tageteae</taxon>
        <taxon>Tagetes</taxon>
    </lineage>
</organism>
<protein>
    <recommendedName>
        <fullName evidence="3">Integrase catalytic domain-containing protein</fullName>
    </recommendedName>
</protein>
<dbReference type="SUPFAM" id="SSF53098">
    <property type="entry name" value="Ribonuclease H-like"/>
    <property type="match status" value="1"/>
</dbReference>
<dbReference type="PANTHER" id="PTHR11439">
    <property type="entry name" value="GAG-POL-RELATED RETROTRANSPOSON"/>
    <property type="match status" value="1"/>
</dbReference>
<dbReference type="Pfam" id="PF00665">
    <property type="entry name" value="rve"/>
    <property type="match status" value="1"/>
</dbReference>
<dbReference type="GO" id="GO:0004190">
    <property type="term" value="F:aspartic-type endopeptidase activity"/>
    <property type="evidence" value="ECO:0007669"/>
    <property type="project" value="UniProtKB-KW"/>
</dbReference>
<feature type="region of interest" description="Disordered" evidence="2">
    <location>
        <begin position="1"/>
        <end position="21"/>
    </location>
</feature>
<evidence type="ECO:0000256" key="2">
    <source>
        <dbReference type="SAM" id="MobiDB-lite"/>
    </source>
</evidence>
<feature type="region of interest" description="Disordered" evidence="2">
    <location>
        <begin position="834"/>
        <end position="943"/>
    </location>
</feature>
<dbReference type="SUPFAM" id="SSF56672">
    <property type="entry name" value="DNA/RNA polymerases"/>
    <property type="match status" value="1"/>
</dbReference>
<dbReference type="GO" id="GO:0015074">
    <property type="term" value="P:DNA integration"/>
    <property type="evidence" value="ECO:0007669"/>
    <property type="project" value="InterPro"/>
</dbReference>
<dbReference type="CDD" id="cd09272">
    <property type="entry name" value="RNase_HI_RT_Ty1"/>
    <property type="match status" value="1"/>
</dbReference>
<dbReference type="PANTHER" id="PTHR11439:SF508">
    <property type="entry name" value="RNA-DIRECTED DNA POLYMERASE"/>
    <property type="match status" value="1"/>
</dbReference>
<feature type="compositionally biased region" description="Basic and acidic residues" evidence="2">
    <location>
        <begin position="868"/>
        <end position="883"/>
    </location>
</feature>
<dbReference type="Pfam" id="PF25597">
    <property type="entry name" value="SH3_retrovirus"/>
    <property type="match status" value="1"/>
</dbReference>
<dbReference type="InterPro" id="IPR001584">
    <property type="entry name" value="Integrase_cat-core"/>
</dbReference>
<reference evidence="4" key="1">
    <citation type="journal article" date="2023" name="bioRxiv">
        <title>Improved chromosome-level genome assembly for marigold (Tagetes erecta).</title>
        <authorList>
            <person name="Jiang F."/>
            <person name="Yuan L."/>
            <person name="Wang S."/>
            <person name="Wang H."/>
            <person name="Xu D."/>
            <person name="Wang A."/>
            <person name="Fan W."/>
        </authorList>
    </citation>
    <scope>NUCLEOTIDE SEQUENCE</scope>
    <source>
        <strain evidence="4">WSJ</strain>
        <tissue evidence="4">Leaf</tissue>
    </source>
</reference>
<sequence length="1500" mass="169522">MVGTPPKLDSPESSVTGHLRGTKMNDLDFGNPLYLHPSDTSNATLINIKLKGTENYNIWANAMELALQVKNKLGFIDGSELKNTKNESLSKQWDRCNSVVLSWILNSISEELYVGQIFSKLALDVWEELKETYSKIDGSVIYNLYKQINSTTQNGSPISDYYHKLNSLWRQYDMLAKLPKCTCNSSIAVTDFNNQIKLMQFFMGLDDTYQPLRTSLLSKEPLPSVKSAFAIISAEESHRNTNFNSHISKPQVSAFVSKFNEHKKQNRQNIPKCTHCSLTGHTVEKCFELIGYPVGYKKKSNLTRAQVKSNSANAKVDSSDISSCNPQPFTSDQIAKIISMITQNASNSSTCNMTGSFNTPTLDNKLYEAFCSNSNDMENGHHLWIIDSGANQHLVTSDKNIINGVDVSEFNLTVGHPNGTKAMIKIIGDLKLSKDIILKGVMVIPNYCVNLISVNKMAKENKLYSFFTDSHCYIQDPLRQKLVMIGREVSGLYTFVPENKGTFKEFMSNIVSCSSSTDLWHSRLGHPSDEVLNVLKNDLFLNKNVNTKPCEVCHKSKQTRNAFTSSDHKSNNVGDLIHLDLWGPFRVQSREGFKSFLTIVDDYSRAVWLYLLKTKDQVSECIESFLNLMRNQYGATVKICRSDNGTEFTNLKLQNIFDKLGIIHQTSCAYTPQQNGVVERKHRHLLNTARSLLFQGGLPLNMWNESILTAAYLINRTPSSVLNGMSPYEKLFNTKPVLSHLRNFGCLVFCSNLAPKDKFDTRAKKCVLIGYSIHKKGYKLWDLDNKVVLHSRDVKFYEDVYPFKLKSFAESEACNITEIYDFFFNCMENESLKSANGKNNDTPNDDQKTCNSDPNEIDPSGSLVTDPKQLDKFFNSDKSRSDDEYLSDMNINNKKHNINLEDSDFEEPYVDQSIEDTNREPVSEGQTADPPRRSTRSSVPPRHFNDYIVEGKVKYGIEKVVNYSMLSDQAKSFISALDNSVVPSNYRQAALNPNWVDAMNKEMEALSRNGTWIITDLPPGRKAVGSKWLYKIKHKPDGQIDRYKARLVAKGYSQREGLDFDETFSPVVKMVTIRCVMSLAVQNNWPLFQLDVDNAFLYGSLNEEVYMSLPEGYFNDSKTKVCKLVKSIYGLKQASRNWNEKLTKTLIDIGFVQSKSDYSLYVKTHGDNISILLVYVDDIILTGNNQSEIQNIKSLLSSTFRIKDLGCLKYFLGMEVLETEEGIVLNQRKYCMELLSDFGMLGCKPVGNPIEQNFVVTNKLNSVGGDKELVDITEYQKLIGRLIYLSHTRPDIAYTVSCLSQFMHNPLDSHLKTALRLLRYLKGSPGKGILFKKSDNFELRGYSDSDWGRCLATRRCVTGFCVYLGDSLVSWKSKKQATVSRSSAEAEYRALASLSCEIIWLIKILADIGVKQKFPVNMFCDSRAAILIAANPVYHERTKHFDTDLMFVREKVCAGILKVVKINTLEQPADVLTKGLSVAQHSYLCNKLCMANVFSTGDKV</sequence>
<dbReference type="PROSITE" id="PS50994">
    <property type="entry name" value="INTEGRASE"/>
    <property type="match status" value="1"/>
</dbReference>
<evidence type="ECO:0000259" key="3">
    <source>
        <dbReference type="PROSITE" id="PS50994"/>
    </source>
</evidence>
<keyword evidence="5" id="KW-1185">Reference proteome</keyword>
<proteinExistence type="predicted"/>
<keyword evidence="1" id="KW-0645">Protease</keyword>
<dbReference type="InterPro" id="IPR043502">
    <property type="entry name" value="DNA/RNA_pol_sf"/>
</dbReference>
<evidence type="ECO:0000313" key="5">
    <source>
        <dbReference type="Proteomes" id="UP001229421"/>
    </source>
</evidence>
<dbReference type="InterPro" id="IPR036397">
    <property type="entry name" value="RNaseH_sf"/>
</dbReference>
<dbReference type="InterPro" id="IPR012337">
    <property type="entry name" value="RNaseH-like_sf"/>
</dbReference>
<keyword evidence="1" id="KW-0064">Aspartyl protease</keyword>
<comment type="caution">
    <text evidence="4">The sequence shown here is derived from an EMBL/GenBank/DDBJ whole genome shotgun (WGS) entry which is preliminary data.</text>
</comment>
<dbReference type="Pfam" id="PF07727">
    <property type="entry name" value="RVT_2"/>
    <property type="match status" value="1"/>
</dbReference>
<evidence type="ECO:0000313" key="4">
    <source>
        <dbReference type="EMBL" id="KAK1420482.1"/>
    </source>
</evidence>
<dbReference type="Pfam" id="PF13976">
    <property type="entry name" value="gag_pre-integrs"/>
    <property type="match status" value="1"/>
</dbReference>
<dbReference type="Pfam" id="PF14244">
    <property type="entry name" value="Retrotran_gag_3"/>
    <property type="match status" value="1"/>
</dbReference>
<gene>
    <name evidence="4" type="ORF">QVD17_22111</name>
</gene>
<dbReference type="GO" id="GO:0003676">
    <property type="term" value="F:nucleic acid binding"/>
    <property type="evidence" value="ECO:0007669"/>
    <property type="project" value="InterPro"/>
</dbReference>
<dbReference type="InterPro" id="IPR013103">
    <property type="entry name" value="RVT_2"/>
</dbReference>
<dbReference type="InterPro" id="IPR025724">
    <property type="entry name" value="GAG-pre-integrase_dom"/>
</dbReference>
<evidence type="ECO:0000256" key="1">
    <source>
        <dbReference type="ARBA" id="ARBA00022750"/>
    </source>
</evidence>
<dbReference type="InterPro" id="IPR054722">
    <property type="entry name" value="PolX-like_BBD"/>
</dbReference>
<accession>A0AAD8NTD6</accession>
<keyword evidence="1" id="KW-0378">Hydrolase</keyword>
<dbReference type="EMBL" id="JAUHHV010000006">
    <property type="protein sequence ID" value="KAK1420482.1"/>
    <property type="molecule type" value="Genomic_DNA"/>
</dbReference>
<dbReference type="Proteomes" id="UP001229421">
    <property type="component" value="Unassembled WGS sequence"/>
</dbReference>
<dbReference type="Pfam" id="PF22936">
    <property type="entry name" value="Pol_BBD"/>
    <property type="match status" value="1"/>
</dbReference>
<dbReference type="InterPro" id="IPR057670">
    <property type="entry name" value="SH3_retrovirus"/>
</dbReference>
<dbReference type="InterPro" id="IPR029472">
    <property type="entry name" value="Copia-like_N"/>
</dbReference>
<dbReference type="Gene3D" id="3.30.420.10">
    <property type="entry name" value="Ribonuclease H-like superfamily/Ribonuclease H"/>
    <property type="match status" value="1"/>
</dbReference>
<name>A0AAD8NTD6_TARER</name>